<dbReference type="Gene3D" id="3.10.20.70">
    <property type="entry name" value="Glutamine synthetase, N-terminal domain"/>
    <property type="match status" value="1"/>
</dbReference>
<evidence type="ECO:0000313" key="6">
    <source>
        <dbReference type="EMBL" id="KAK4092064.1"/>
    </source>
</evidence>
<dbReference type="InterPro" id="IPR032466">
    <property type="entry name" value="Metal_Hydrolase"/>
</dbReference>
<dbReference type="PROSITE" id="PS51987">
    <property type="entry name" value="GS_CATALYTIC"/>
    <property type="match status" value="1"/>
</dbReference>
<dbReference type="SUPFAM" id="SSF55931">
    <property type="entry name" value="Glutamine synthetase/guanido kinase"/>
    <property type="match status" value="1"/>
</dbReference>
<dbReference type="SUPFAM" id="SSF51556">
    <property type="entry name" value="Metallo-dependent hydrolases"/>
    <property type="match status" value="1"/>
</dbReference>
<accession>A0ABR0C7C2</accession>
<reference evidence="6 7" key="1">
    <citation type="journal article" date="2024" name="Microbiol. Resour. Announc.">
        <title>Genome annotations for the ascomycete fungi Trichoderma harzianum, Trichoderma aggressivum, and Purpureocillium lilacinum.</title>
        <authorList>
            <person name="Beijen E.P.W."/>
            <person name="Ohm R.A."/>
        </authorList>
    </citation>
    <scope>NUCLEOTIDE SEQUENCE [LARGE SCALE GENOMIC DNA]</scope>
    <source>
        <strain evidence="6 7">CBS 150709</strain>
    </source>
</reference>
<dbReference type="PANTHER" id="PTHR43383:SF2">
    <property type="entry name" value="AMIDOHYDROLASE 2 FAMILY PROTEIN"/>
    <property type="match status" value="1"/>
</dbReference>
<dbReference type="Pfam" id="PF04909">
    <property type="entry name" value="Amidohydro_2"/>
    <property type="match status" value="1"/>
</dbReference>
<dbReference type="SMART" id="SM01230">
    <property type="entry name" value="Gln-synt_C"/>
    <property type="match status" value="1"/>
</dbReference>
<evidence type="ECO:0000259" key="5">
    <source>
        <dbReference type="PROSITE" id="PS51987"/>
    </source>
</evidence>
<dbReference type="Gene3D" id="3.30.590.10">
    <property type="entry name" value="Glutamine synthetase/guanido kinase, catalytic domain"/>
    <property type="match status" value="1"/>
</dbReference>
<evidence type="ECO:0000256" key="3">
    <source>
        <dbReference type="RuleBase" id="RU000384"/>
    </source>
</evidence>
<dbReference type="Pfam" id="PF00120">
    <property type="entry name" value="Gln-synt_C"/>
    <property type="match status" value="1"/>
</dbReference>
<evidence type="ECO:0000313" key="7">
    <source>
        <dbReference type="Proteomes" id="UP001287286"/>
    </source>
</evidence>
<dbReference type="EMBL" id="JAWRVI010000009">
    <property type="protein sequence ID" value="KAK4092064.1"/>
    <property type="molecule type" value="Genomic_DNA"/>
</dbReference>
<feature type="region of interest" description="Disordered" evidence="4">
    <location>
        <begin position="1"/>
        <end position="20"/>
    </location>
</feature>
<comment type="caution">
    <text evidence="6">The sequence shown here is derived from an EMBL/GenBank/DDBJ whole genome shotgun (WGS) entry which is preliminary data.</text>
</comment>
<comment type="similarity">
    <text evidence="2 3">Belongs to the glutamine synthetase family.</text>
</comment>
<proteinExistence type="inferred from homology"/>
<gene>
    <name evidence="6" type="ORF">Purlil1_3317</name>
</gene>
<protein>
    <recommendedName>
        <fullName evidence="1">Glutamine synthetase</fullName>
    </recommendedName>
</protein>
<evidence type="ECO:0000256" key="4">
    <source>
        <dbReference type="SAM" id="MobiDB-lite"/>
    </source>
</evidence>
<dbReference type="InterPro" id="IPR036651">
    <property type="entry name" value="Gln_synt_N_sf"/>
</dbReference>
<sequence length="881" mass="96880">MNVTCPASHHHTVSPQAPFPSAKSRTLMAAIAAGQGREALVRAIRSTPIIDNHAHPLLKRDALGRHPLLSIATEAHGDALHTSKDGLAHYRAVKQLSEILGCDRTWEAVAAAIEQRRQSDYDAWIATCLFGIQCVLVDDGLDGTGEAEPYSHFDKFTSSAAKRIVRIEHVAAPLIEAACTTCNSAKEAYREFGRTFEQSILHAISDPEVVGFKSVICYRTGLAIPRTPNAEQAISAFEGIFEQRRAPGAEAFARVDHPGLNEHLVHFVAGLVKTSHGNKPIQFHTGLGDNDITLTTSSPSHLQAFIEEYPTVPIVLLHSGYPFARETGYLAAMYANVHADIGEVFPFLSRDGQENVVRHILELCPASKILWSTDGHWFPETYFLAVTQMREVFETVLCDYVHKGDLSWAQAIRVVEDLLFHNANRLYNLKLEMHPQASPDLVVRGTTPPSAILQLDDSVQFLRVCWNDMTATPRMRAVPMRRVQSLLQGKEGLSFGITKACLGMTQTGARASGASAVGEWRLHPDLGSLRVGPRVGHATVMADFREQDGSVVPLCPRSALQRAARMAALEGLTFEIGFEVEVVILGVADSGYEPLRGVGHQWCIARAMDHEVVATVIETAIEQLEAAGVFVEMVHAESASGQYEIILPKSTPLEAVDTLLFARDVISCCATARGYKATLHPKPFADDCGTGGHVHMSISSPGGESKDVYEPFYAGILHHLKAIAAFTYSNPASYERVRDGWWAGGTWITWGTQNREAPLRKIDGSHWELKCVDGLANPYLAMSAILLAGLDGVRSQTPLRWSDCTEEPHTLSDEEREQFGVTEKFPASLTEAFAALRKDTTLRGLLGEELVVRYLAVKEIETEFLGTMDSEARRQWLIERY</sequence>
<name>A0ABR0C7C2_PURLI</name>
<organism evidence="6 7">
    <name type="scientific">Purpureocillium lilacinum</name>
    <name type="common">Paecilomyces lilacinus</name>
    <dbReference type="NCBI Taxonomy" id="33203"/>
    <lineage>
        <taxon>Eukaryota</taxon>
        <taxon>Fungi</taxon>
        <taxon>Dikarya</taxon>
        <taxon>Ascomycota</taxon>
        <taxon>Pezizomycotina</taxon>
        <taxon>Sordariomycetes</taxon>
        <taxon>Hypocreomycetidae</taxon>
        <taxon>Hypocreales</taxon>
        <taxon>Ophiocordycipitaceae</taxon>
        <taxon>Purpureocillium</taxon>
    </lineage>
</organism>
<feature type="domain" description="GS catalytic" evidence="5">
    <location>
        <begin position="556"/>
        <end position="881"/>
    </location>
</feature>
<evidence type="ECO:0000256" key="2">
    <source>
        <dbReference type="PROSITE-ProRule" id="PRU01331"/>
    </source>
</evidence>
<dbReference type="PANTHER" id="PTHR43383">
    <property type="entry name" value="NODULIN 6"/>
    <property type="match status" value="1"/>
</dbReference>
<evidence type="ECO:0000256" key="1">
    <source>
        <dbReference type="ARBA" id="ARBA00021364"/>
    </source>
</evidence>
<dbReference type="Gene3D" id="3.20.20.140">
    <property type="entry name" value="Metal-dependent hydrolases"/>
    <property type="match status" value="1"/>
</dbReference>
<dbReference type="Proteomes" id="UP001287286">
    <property type="component" value="Unassembled WGS sequence"/>
</dbReference>
<dbReference type="InterPro" id="IPR006680">
    <property type="entry name" value="Amidohydro-rel"/>
</dbReference>
<keyword evidence="7" id="KW-1185">Reference proteome</keyword>
<dbReference type="InterPro" id="IPR008146">
    <property type="entry name" value="Gln_synth_cat_dom"/>
</dbReference>
<dbReference type="InterPro" id="IPR014746">
    <property type="entry name" value="Gln_synth/guanido_kin_cat_dom"/>
</dbReference>